<sequence>MGEYEESGKRRERKRESEKEQIEPLLYKDLIINGLRYFSDSIKELERMTLVAFYMMFTAFRLREIDKKRDFIENELLKRKLEETETKGKKTYYVVKDIKDIFDYEKAEKKVLGEETEDDDTFDRLRNIAKNVRNYEKKGGK</sequence>
<name>A0AA50AEP2_9VIRU</name>
<dbReference type="EMBL" id="OQ890315">
    <property type="protein sequence ID" value="WLJ25749.1"/>
    <property type="molecule type" value="Genomic_DNA"/>
</dbReference>
<evidence type="ECO:0000313" key="1">
    <source>
        <dbReference type="EMBL" id="WLJ25749.1"/>
    </source>
</evidence>
<protein>
    <submittedName>
        <fullName evidence="1">Uncharacterized protein</fullName>
    </submittedName>
</protein>
<proteinExistence type="predicted"/>
<organism evidence="1">
    <name type="scientific">Firmicutes phage HS08</name>
    <dbReference type="NCBI Taxonomy" id="3056391"/>
    <lineage>
        <taxon>Viruses</taxon>
    </lineage>
</organism>
<accession>A0AA50AEP2</accession>
<reference evidence="1" key="1">
    <citation type="submission" date="2023-04" db="EMBL/GenBank/DDBJ databases">
        <title>The human skin virome in hidradenitis suppurativa patients.</title>
        <authorList>
            <person name="Jansen D."/>
        </authorList>
    </citation>
    <scope>NUCLEOTIDE SEQUENCE</scope>
    <source>
        <strain evidence="1">VC3_JansenPhageE</strain>
    </source>
</reference>